<evidence type="ECO:0000313" key="1">
    <source>
        <dbReference type="EMBL" id="SVB29618.1"/>
    </source>
</evidence>
<name>A0A382CTX5_9ZZZZ</name>
<dbReference type="EMBL" id="UINC01036127">
    <property type="protein sequence ID" value="SVB29618.1"/>
    <property type="molecule type" value="Genomic_DNA"/>
</dbReference>
<protein>
    <recommendedName>
        <fullName evidence="2">Methyltransferase FkbM domain-containing protein</fullName>
    </recommendedName>
</protein>
<dbReference type="AlphaFoldDB" id="A0A382CTX5"/>
<accession>A0A382CTX5</accession>
<proteinExistence type="predicted"/>
<organism evidence="1">
    <name type="scientific">marine metagenome</name>
    <dbReference type="NCBI Taxonomy" id="408172"/>
    <lineage>
        <taxon>unclassified sequences</taxon>
        <taxon>metagenomes</taxon>
        <taxon>ecological metagenomes</taxon>
    </lineage>
</organism>
<evidence type="ECO:0008006" key="2">
    <source>
        <dbReference type="Google" id="ProtNLM"/>
    </source>
</evidence>
<gene>
    <name evidence="1" type="ORF">METZ01_LOCUS182472</name>
</gene>
<sequence>MNHASLVNQPPVLVDIGASGFLHRKWRSIAKYSVCIAFDADTRDFDASEIENKNWRTLIKLNRLVAEIPRKVVNFYLTQSPHCSSTLSPDEKALEPWAFSQLFRVVDTKKLPATDIKTALKETGLEYIDWFKTDSQGTDLRIFCSIPEKISNNILTAEFEPGIIDAMKGEDKLHSLMAYMDTKPFWVTNMEIFGSNRISKKDFFSLNFIQKRSLGSFLKTAPGWCEITYINTLNSDDLSIRQYLLAWLFSTLNGEHGFGLFVARKGFEKYKDPIFLLLQKKSYRKLSRGYLTFLKKVLIRLMPLKFN</sequence>
<reference evidence="1" key="1">
    <citation type="submission" date="2018-05" db="EMBL/GenBank/DDBJ databases">
        <authorList>
            <person name="Lanie J.A."/>
            <person name="Ng W.-L."/>
            <person name="Kazmierczak K.M."/>
            <person name="Andrzejewski T.M."/>
            <person name="Davidsen T.M."/>
            <person name="Wayne K.J."/>
            <person name="Tettelin H."/>
            <person name="Glass J.I."/>
            <person name="Rusch D."/>
            <person name="Podicherti R."/>
            <person name="Tsui H.-C.T."/>
            <person name="Winkler M.E."/>
        </authorList>
    </citation>
    <scope>NUCLEOTIDE SEQUENCE</scope>
</reference>